<sequence length="144" mass="16802">MKHILVFFIILFPILSYCQNKVNYWPILAKISYKKEYDELLGIKIDRPIFSNEVKGLERKVIQLKGYIIPTDGFKSHQEFVFSAFPYSMCFFCGQAGPETVLEVKAKKPIQFTSEQIEIKGILVLNKSDINRLMYQLIEVEEVK</sequence>
<dbReference type="Gene3D" id="2.40.50.870">
    <property type="entry name" value="Protein of unknown function (DUF3299)"/>
    <property type="match status" value="1"/>
</dbReference>
<accession>A0A9D7S8W0</accession>
<dbReference type="AlphaFoldDB" id="A0A9D7S8W0"/>
<evidence type="ECO:0008006" key="3">
    <source>
        <dbReference type="Google" id="ProtNLM"/>
    </source>
</evidence>
<protein>
    <recommendedName>
        <fullName evidence="3">DUF3299 domain-containing protein</fullName>
    </recommendedName>
</protein>
<proteinExistence type="predicted"/>
<dbReference type="EMBL" id="JADKFW010000007">
    <property type="protein sequence ID" value="MBK9718112.1"/>
    <property type="molecule type" value="Genomic_DNA"/>
</dbReference>
<dbReference type="Proteomes" id="UP000808349">
    <property type="component" value="Unassembled WGS sequence"/>
</dbReference>
<name>A0A9D7S8W0_9BACT</name>
<comment type="caution">
    <text evidence="1">The sequence shown here is derived from an EMBL/GenBank/DDBJ whole genome shotgun (WGS) entry which is preliminary data.</text>
</comment>
<gene>
    <name evidence="1" type="ORF">IPO85_11485</name>
</gene>
<organism evidence="1 2">
    <name type="scientific">Candidatus Defluviibacterium haderslevense</name>
    <dbReference type="NCBI Taxonomy" id="2981993"/>
    <lineage>
        <taxon>Bacteria</taxon>
        <taxon>Pseudomonadati</taxon>
        <taxon>Bacteroidota</taxon>
        <taxon>Saprospiria</taxon>
        <taxon>Saprospirales</taxon>
        <taxon>Saprospiraceae</taxon>
        <taxon>Candidatus Defluviibacterium</taxon>
    </lineage>
</organism>
<reference evidence="1 2" key="1">
    <citation type="submission" date="2020-10" db="EMBL/GenBank/DDBJ databases">
        <title>Connecting structure to function with the recovery of over 1000 high-quality activated sludge metagenome-assembled genomes encoding full-length rRNA genes using long-read sequencing.</title>
        <authorList>
            <person name="Singleton C.M."/>
            <person name="Petriglieri F."/>
            <person name="Kristensen J.M."/>
            <person name="Kirkegaard R.H."/>
            <person name="Michaelsen T.Y."/>
            <person name="Andersen M.H."/>
            <person name="Karst S.M."/>
            <person name="Dueholm M.S."/>
            <person name="Nielsen P.H."/>
            <person name="Albertsen M."/>
        </authorList>
    </citation>
    <scope>NUCLEOTIDE SEQUENCE [LARGE SCALE GENOMIC DNA]</scope>
    <source>
        <strain evidence="1">Ribe_18-Q3-R11-54_BAT3C.373</strain>
    </source>
</reference>
<evidence type="ECO:0000313" key="2">
    <source>
        <dbReference type="Proteomes" id="UP000808349"/>
    </source>
</evidence>
<evidence type="ECO:0000313" key="1">
    <source>
        <dbReference type="EMBL" id="MBK9718112.1"/>
    </source>
</evidence>